<reference evidence="1" key="1">
    <citation type="submission" date="2019-06" db="EMBL/GenBank/DDBJ databases">
        <authorList>
            <person name="Zheng W."/>
        </authorList>
    </citation>
    <scope>NUCLEOTIDE SEQUENCE</scope>
    <source>
        <strain evidence="1">QDHG01</strain>
    </source>
</reference>
<protein>
    <submittedName>
        <fullName evidence="1">Uncharacterized protein</fullName>
    </submittedName>
</protein>
<organism evidence="1 2">
    <name type="scientific">Halteria grandinella</name>
    <dbReference type="NCBI Taxonomy" id="5974"/>
    <lineage>
        <taxon>Eukaryota</taxon>
        <taxon>Sar</taxon>
        <taxon>Alveolata</taxon>
        <taxon>Ciliophora</taxon>
        <taxon>Intramacronucleata</taxon>
        <taxon>Spirotrichea</taxon>
        <taxon>Stichotrichia</taxon>
        <taxon>Sporadotrichida</taxon>
        <taxon>Halteriidae</taxon>
        <taxon>Halteria</taxon>
    </lineage>
</organism>
<sequence length="199" mass="23323">MKQATNAQLQTINTNLYMNLKNLPISLNNSSIILKQYVIMEEKICPMSGNTRSYSCPAAQLYQQCSRLYIDLLINYSGTLIDIIYHVGNFINTTVAIFETIAVHQITSMPIFSYIVEKYTELPDFRIFIQNNQSGKSWKWYNLQQQSNFLYFYLLKLCHLFRDITCQFHCKIAKRYIALLKNQQLSLKFVKTCISILIR</sequence>
<comment type="caution">
    <text evidence="1">The sequence shown here is derived from an EMBL/GenBank/DDBJ whole genome shotgun (WGS) entry which is preliminary data.</text>
</comment>
<proteinExistence type="predicted"/>
<evidence type="ECO:0000313" key="2">
    <source>
        <dbReference type="Proteomes" id="UP000785679"/>
    </source>
</evidence>
<dbReference type="AlphaFoldDB" id="A0A8J8T781"/>
<accession>A0A8J8T781</accession>
<name>A0A8J8T781_HALGN</name>
<dbReference type="EMBL" id="RRYP01003199">
    <property type="protein sequence ID" value="TNV84036.1"/>
    <property type="molecule type" value="Genomic_DNA"/>
</dbReference>
<gene>
    <name evidence="1" type="ORF">FGO68_gene12072</name>
</gene>
<dbReference type="Proteomes" id="UP000785679">
    <property type="component" value="Unassembled WGS sequence"/>
</dbReference>
<evidence type="ECO:0000313" key="1">
    <source>
        <dbReference type="EMBL" id="TNV84036.1"/>
    </source>
</evidence>
<keyword evidence="2" id="KW-1185">Reference proteome</keyword>